<dbReference type="Proteomes" id="UP000024635">
    <property type="component" value="Unassembled WGS sequence"/>
</dbReference>
<evidence type="ECO:0000256" key="3">
    <source>
        <dbReference type="ARBA" id="ARBA00022989"/>
    </source>
</evidence>
<feature type="transmembrane region" description="Helical" evidence="5">
    <location>
        <begin position="221"/>
        <end position="239"/>
    </location>
</feature>
<dbReference type="PANTHER" id="PTHR46561:SF11">
    <property type="entry name" value="SERPENTINE RECEPTOR CLASS ALPHA_BETA-14"/>
    <property type="match status" value="1"/>
</dbReference>
<feature type="transmembrane region" description="Helical" evidence="5">
    <location>
        <begin position="102"/>
        <end position="124"/>
    </location>
</feature>
<feature type="transmembrane region" description="Helical" evidence="5">
    <location>
        <begin position="20"/>
        <end position="46"/>
    </location>
</feature>
<comment type="caution">
    <text evidence="6">The sequence shown here is derived from an EMBL/GenBank/DDBJ whole genome shotgun (WGS) entry which is preliminary data.</text>
</comment>
<reference evidence="7" key="1">
    <citation type="journal article" date="2015" name="Nat. Genet.">
        <title>The genome and transcriptome of the zoonotic hookworm Ancylostoma ceylanicum identify infection-specific gene families.</title>
        <authorList>
            <person name="Schwarz E.M."/>
            <person name="Hu Y."/>
            <person name="Antoshechkin I."/>
            <person name="Miller M.M."/>
            <person name="Sternberg P.W."/>
            <person name="Aroian R.V."/>
        </authorList>
    </citation>
    <scope>NUCLEOTIDE SEQUENCE</scope>
    <source>
        <strain evidence="7">HY135</strain>
    </source>
</reference>
<proteinExistence type="predicted"/>
<sequence length="247" mass="28052">MNSTKSNCPEAALLVPFLPQYVIMSAHLLLSLAALIVNCIFVRFCLKKLLFHFNCQILILTLVSMNIVHSAMYLLMLTVHFKKMTTVYENPCDVMSDGRFCFTVRLVTASCYIGHTTVFFGLLVERFLATRYMATYERSSHKAGYIIAFCSLLSAFLLSCFKMRLFNMDRRNMYCSAITAETYTDVLVTHGLLLALLMITVIIFGSIFFKNRRVTNSALQMSIPVSVLLLCIIAAYSSIHYEEENDV</sequence>
<dbReference type="InterPro" id="IPR053286">
    <property type="entry name" value="Nematode_rcpt-like_srab"/>
</dbReference>
<keyword evidence="3 5" id="KW-1133">Transmembrane helix</keyword>
<name>A0A016RRP2_9BILA</name>
<dbReference type="OrthoDB" id="5819201at2759"/>
<protein>
    <recommendedName>
        <fullName evidence="8">G-protein coupled receptors family 1 profile domain-containing protein</fullName>
    </recommendedName>
</protein>
<evidence type="ECO:0000256" key="1">
    <source>
        <dbReference type="ARBA" id="ARBA00004141"/>
    </source>
</evidence>
<evidence type="ECO:0008006" key="8">
    <source>
        <dbReference type="Google" id="ProtNLM"/>
    </source>
</evidence>
<evidence type="ECO:0000313" key="7">
    <source>
        <dbReference type="Proteomes" id="UP000024635"/>
    </source>
</evidence>
<dbReference type="EMBL" id="JARK01001731">
    <property type="protein sequence ID" value="EYB80993.1"/>
    <property type="molecule type" value="Genomic_DNA"/>
</dbReference>
<evidence type="ECO:0000256" key="2">
    <source>
        <dbReference type="ARBA" id="ARBA00022692"/>
    </source>
</evidence>
<evidence type="ECO:0000256" key="5">
    <source>
        <dbReference type="SAM" id="Phobius"/>
    </source>
</evidence>
<dbReference type="AlphaFoldDB" id="A0A016RRP2"/>
<comment type="subcellular location">
    <subcellularLocation>
        <location evidence="1">Membrane</location>
        <topology evidence="1">Multi-pass membrane protein</topology>
    </subcellularLocation>
</comment>
<keyword evidence="7" id="KW-1185">Reference proteome</keyword>
<dbReference type="GO" id="GO:0016020">
    <property type="term" value="C:membrane"/>
    <property type="evidence" value="ECO:0007669"/>
    <property type="project" value="UniProtKB-SubCell"/>
</dbReference>
<evidence type="ECO:0000256" key="4">
    <source>
        <dbReference type="ARBA" id="ARBA00023136"/>
    </source>
</evidence>
<accession>A0A016RRP2</accession>
<keyword evidence="2 5" id="KW-0812">Transmembrane</keyword>
<dbReference type="PANTHER" id="PTHR46561">
    <property type="entry name" value="SERPENTINE RECEPTOR, CLASS AB (CLASS A-LIKE)-RELATED"/>
    <property type="match status" value="1"/>
</dbReference>
<feature type="transmembrane region" description="Helical" evidence="5">
    <location>
        <begin position="186"/>
        <end position="209"/>
    </location>
</feature>
<feature type="transmembrane region" description="Helical" evidence="5">
    <location>
        <begin position="58"/>
        <end position="82"/>
    </location>
</feature>
<keyword evidence="4 5" id="KW-0472">Membrane</keyword>
<organism evidence="6 7">
    <name type="scientific">Ancylostoma ceylanicum</name>
    <dbReference type="NCBI Taxonomy" id="53326"/>
    <lineage>
        <taxon>Eukaryota</taxon>
        <taxon>Metazoa</taxon>
        <taxon>Ecdysozoa</taxon>
        <taxon>Nematoda</taxon>
        <taxon>Chromadorea</taxon>
        <taxon>Rhabditida</taxon>
        <taxon>Rhabditina</taxon>
        <taxon>Rhabditomorpha</taxon>
        <taxon>Strongyloidea</taxon>
        <taxon>Ancylostomatidae</taxon>
        <taxon>Ancylostomatinae</taxon>
        <taxon>Ancylostoma</taxon>
    </lineage>
</organism>
<dbReference type="InterPro" id="IPR019408">
    <property type="entry name" value="7TM_GPCR_serpentine_rcpt_Srab"/>
</dbReference>
<gene>
    <name evidence="6" type="primary">Acey_s0395.g649</name>
    <name evidence="6" type="ORF">Y032_0395g649</name>
</gene>
<evidence type="ECO:0000313" key="6">
    <source>
        <dbReference type="EMBL" id="EYB80993.1"/>
    </source>
</evidence>
<feature type="transmembrane region" description="Helical" evidence="5">
    <location>
        <begin position="145"/>
        <end position="166"/>
    </location>
</feature>
<dbReference type="Pfam" id="PF10292">
    <property type="entry name" value="7TM_GPCR_Srab"/>
    <property type="match status" value="1"/>
</dbReference>